<dbReference type="EMBL" id="BART01019438">
    <property type="protein sequence ID" value="GAG86184.1"/>
    <property type="molecule type" value="Genomic_DNA"/>
</dbReference>
<organism evidence="2">
    <name type="scientific">marine sediment metagenome</name>
    <dbReference type="NCBI Taxonomy" id="412755"/>
    <lineage>
        <taxon>unclassified sequences</taxon>
        <taxon>metagenomes</taxon>
        <taxon>ecological metagenomes</taxon>
    </lineage>
</organism>
<reference evidence="2" key="1">
    <citation type="journal article" date="2014" name="Front. Microbiol.">
        <title>High frequency of phylogenetically diverse reductive dehalogenase-homologous genes in deep subseafloor sedimentary metagenomes.</title>
        <authorList>
            <person name="Kawai M."/>
            <person name="Futagami T."/>
            <person name="Toyoda A."/>
            <person name="Takaki Y."/>
            <person name="Nishi S."/>
            <person name="Hori S."/>
            <person name="Arai W."/>
            <person name="Tsubouchi T."/>
            <person name="Morono Y."/>
            <person name="Uchiyama I."/>
            <person name="Ito T."/>
            <person name="Fujiyama A."/>
            <person name="Inagaki F."/>
            <person name="Takami H."/>
        </authorList>
    </citation>
    <scope>NUCLEOTIDE SEQUENCE</scope>
    <source>
        <strain evidence="2">Expedition CK06-06</strain>
    </source>
</reference>
<protein>
    <recommendedName>
        <fullName evidence="3">Transposase IS3/IS911 family protein</fullName>
    </recommendedName>
</protein>
<gene>
    <name evidence="2" type="ORF">S01H4_36379</name>
</gene>
<name>X1ATE3_9ZZZZ</name>
<sequence>MSHLKNDILIEKEGDNKEIIVIIATERKEAILKKMLPPNNKGIPELSKEEGIPVSTLYTWRLKARNQGRLLPNGNGNTSGWSSSDKLSAVIETAPLNESELGKYCRQRGLYPEQIKKWKQACEHANDWDHEQNRRLKSEVNLDRKRIKELEHELRRKEKALAETAALLVLKKKAPMIWGEFEGEWYPLKIPR</sequence>
<accession>X1ATE3</accession>
<evidence type="ECO:0008006" key="3">
    <source>
        <dbReference type="Google" id="ProtNLM"/>
    </source>
</evidence>
<evidence type="ECO:0000256" key="1">
    <source>
        <dbReference type="SAM" id="Coils"/>
    </source>
</evidence>
<evidence type="ECO:0000313" key="2">
    <source>
        <dbReference type="EMBL" id="GAG86184.1"/>
    </source>
</evidence>
<proteinExistence type="predicted"/>
<feature type="coiled-coil region" evidence="1">
    <location>
        <begin position="133"/>
        <end position="167"/>
    </location>
</feature>
<comment type="caution">
    <text evidence="2">The sequence shown here is derived from an EMBL/GenBank/DDBJ whole genome shotgun (WGS) entry which is preliminary data.</text>
</comment>
<keyword evidence="1" id="KW-0175">Coiled coil</keyword>
<dbReference type="AlphaFoldDB" id="X1ATE3"/>